<reference evidence="1 2" key="1">
    <citation type="journal article" date="2018" name="PLoS Genet.">
        <title>Population sequencing reveals clonal diversity and ancestral inbreeding in the grapevine cultivar Chardonnay.</title>
        <authorList>
            <person name="Roach M.J."/>
            <person name="Johnson D.L."/>
            <person name="Bohlmann J."/>
            <person name="van Vuuren H.J."/>
            <person name="Jones S.J."/>
            <person name="Pretorius I.S."/>
            <person name="Schmidt S.A."/>
            <person name="Borneman A.R."/>
        </authorList>
    </citation>
    <scope>NUCLEOTIDE SEQUENCE [LARGE SCALE GENOMIC DNA]</scope>
    <source>
        <strain evidence="2">cv. Chardonnay</strain>
        <tissue evidence="1">Leaf</tissue>
    </source>
</reference>
<evidence type="ECO:0000313" key="2">
    <source>
        <dbReference type="Proteomes" id="UP000288805"/>
    </source>
</evidence>
<comment type="caution">
    <text evidence="1">The sequence shown here is derived from an EMBL/GenBank/DDBJ whole genome shotgun (WGS) entry which is preliminary data.</text>
</comment>
<organism evidence="1 2">
    <name type="scientific">Vitis vinifera</name>
    <name type="common">Grape</name>
    <dbReference type="NCBI Taxonomy" id="29760"/>
    <lineage>
        <taxon>Eukaryota</taxon>
        <taxon>Viridiplantae</taxon>
        <taxon>Streptophyta</taxon>
        <taxon>Embryophyta</taxon>
        <taxon>Tracheophyta</taxon>
        <taxon>Spermatophyta</taxon>
        <taxon>Magnoliopsida</taxon>
        <taxon>eudicotyledons</taxon>
        <taxon>Gunneridae</taxon>
        <taxon>Pentapetalae</taxon>
        <taxon>rosids</taxon>
        <taxon>Vitales</taxon>
        <taxon>Vitaceae</taxon>
        <taxon>Viteae</taxon>
        <taxon>Vitis</taxon>
    </lineage>
</organism>
<gene>
    <name evidence="1" type="ORF">CK203_034507</name>
</gene>
<dbReference type="AlphaFoldDB" id="A0A438IDU3"/>
<dbReference type="Proteomes" id="UP000288805">
    <property type="component" value="Unassembled WGS sequence"/>
</dbReference>
<name>A0A438IDU3_VITVI</name>
<evidence type="ECO:0000313" key="1">
    <source>
        <dbReference type="EMBL" id="RVW94925.1"/>
    </source>
</evidence>
<accession>A0A438IDU3</accession>
<protein>
    <submittedName>
        <fullName evidence="1">Uncharacterized protein</fullName>
    </submittedName>
</protein>
<sequence>MSSFTCEDDFMHYTQNENHGSRRVGPSIGATGKLYKGRKRRMTSFNEEAFSAKFESMSVRTQFSESLNEANVCPPYMMGYGQPSQNYVLTSSSTNEGYSMSNYSHLTQMSYHVPHQMQEGFEQSI</sequence>
<proteinExistence type="predicted"/>
<dbReference type="EMBL" id="QGNW01000118">
    <property type="protein sequence ID" value="RVW94925.1"/>
    <property type="molecule type" value="Genomic_DNA"/>
</dbReference>